<keyword evidence="5" id="KW-0249">Electron transport</keyword>
<evidence type="ECO:0000256" key="1">
    <source>
        <dbReference type="ARBA" id="ARBA00007874"/>
    </source>
</evidence>
<evidence type="ECO:0000256" key="6">
    <source>
        <dbReference type="ARBA" id="ARBA00023004"/>
    </source>
</evidence>
<dbReference type="SUPFAM" id="SSF54292">
    <property type="entry name" value="2Fe-2S ferredoxin-like"/>
    <property type="match status" value="1"/>
</dbReference>
<dbReference type="Gene3D" id="3.10.20.30">
    <property type="match status" value="1"/>
</dbReference>
<evidence type="ECO:0000313" key="10">
    <source>
        <dbReference type="EMBL" id="EQD47891.1"/>
    </source>
</evidence>
<organism evidence="10">
    <name type="scientific">mine drainage metagenome</name>
    <dbReference type="NCBI Taxonomy" id="410659"/>
    <lineage>
        <taxon>unclassified sequences</taxon>
        <taxon>metagenomes</taxon>
        <taxon>ecological metagenomes</taxon>
    </lineage>
</organism>
<comment type="similarity">
    <text evidence="1">Belongs to the 2Fe2S plant-type ferredoxin family.</text>
</comment>
<keyword evidence="7" id="KW-0411">Iron-sulfur</keyword>
<dbReference type="InterPro" id="IPR036010">
    <property type="entry name" value="2Fe-2S_ferredoxin-like_sf"/>
</dbReference>
<evidence type="ECO:0000259" key="9">
    <source>
        <dbReference type="PROSITE" id="PS51085"/>
    </source>
</evidence>
<gene>
    <name evidence="10" type="ORF">B2A_08239</name>
</gene>
<dbReference type="EMBL" id="AUZZ01005924">
    <property type="protein sequence ID" value="EQD47891.1"/>
    <property type="molecule type" value="Genomic_DNA"/>
</dbReference>
<dbReference type="AlphaFoldDB" id="T0ZHW5"/>
<accession>T0ZHW5</accession>
<comment type="cofactor">
    <cofactor evidence="8">
        <name>[2Fe-2S] cluster</name>
        <dbReference type="ChEBI" id="CHEBI:190135"/>
    </cofactor>
</comment>
<evidence type="ECO:0000256" key="8">
    <source>
        <dbReference type="ARBA" id="ARBA00034078"/>
    </source>
</evidence>
<dbReference type="PANTHER" id="PTHR43112">
    <property type="entry name" value="FERREDOXIN"/>
    <property type="match status" value="1"/>
</dbReference>
<proteinExistence type="inferred from homology"/>
<keyword evidence="6" id="KW-0408">Iron</keyword>
<keyword evidence="4" id="KW-0479">Metal-binding</keyword>
<dbReference type="GO" id="GO:0046872">
    <property type="term" value="F:metal ion binding"/>
    <property type="evidence" value="ECO:0007669"/>
    <property type="project" value="UniProtKB-KW"/>
</dbReference>
<dbReference type="GO" id="GO:0051537">
    <property type="term" value="F:2 iron, 2 sulfur cluster binding"/>
    <property type="evidence" value="ECO:0007669"/>
    <property type="project" value="UniProtKB-KW"/>
</dbReference>
<reference evidence="10" key="2">
    <citation type="journal article" date="2014" name="ISME J.">
        <title>Microbial stratification in low pH oxic and suboxic macroscopic growths along an acid mine drainage.</title>
        <authorList>
            <person name="Mendez-Garcia C."/>
            <person name="Mesa V."/>
            <person name="Sprenger R.R."/>
            <person name="Richter M."/>
            <person name="Diez M.S."/>
            <person name="Solano J."/>
            <person name="Bargiela R."/>
            <person name="Golyshina O.V."/>
            <person name="Manteca A."/>
            <person name="Ramos J.L."/>
            <person name="Gallego J.R."/>
            <person name="Llorente I."/>
            <person name="Martins Dos Santos V.A."/>
            <person name="Jensen O.N."/>
            <person name="Pelaez A.I."/>
            <person name="Sanchez J."/>
            <person name="Ferrer M."/>
        </authorList>
    </citation>
    <scope>NUCLEOTIDE SEQUENCE</scope>
</reference>
<keyword evidence="3" id="KW-0001">2Fe-2S</keyword>
<dbReference type="CDD" id="cd00207">
    <property type="entry name" value="fer2"/>
    <property type="match status" value="1"/>
</dbReference>
<dbReference type="PANTHER" id="PTHR43112:SF3">
    <property type="entry name" value="FERREDOXIN-2, CHLOROPLASTIC"/>
    <property type="match status" value="1"/>
</dbReference>
<name>T0ZHW5_9ZZZZ</name>
<feature type="domain" description="2Fe-2S ferredoxin-type" evidence="9">
    <location>
        <begin position="1"/>
        <end position="64"/>
    </location>
</feature>
<reference evidence="10" key="1">
    <citation type="submission" date="2013-08" db="EMBL/GenBank/DDBJ databases">
        <authorList>
            <person name="Mendez C."/>
            <person name="Richter M."/>
            <person name="Ferrer M."/>
            <person name="Sanchez J."/>
        </authorList>
    </citation>
    <scope>NUCLEOTIDE SEQUENCE</scope>
</reference>
<evidence type="ECO:0000256" key="3">
    <source>
        <dbReference type="ARBA" id="ARBA00022714"/>
    </source>
</evidence>
<dbReference type="PROSITE" id="PS51085">
    <property type="entry name" value="2FE2S_FER_2"/>
    <property type="match status" value="1"/>
</dbReference>
<evidence type="ECO:0000256" key="4">
    <source>
        <dbReference type="ARBA" id="ARBA00022723"/>
    </source>
</evidence>
<dbReference type="InterPro" id="IPR012675">
    <property type="entry name" value="Beta-grasp_dom_sf"/>
</dbReference>
<sequence>EIAEAAGIPMPASCRDGECGKCRARLLRGKVDMRHRGGIAARQIELGYVLTCCSRPLTDVALER</sequence>
<keyword evidence="2" id="KW-0813">Transport</keyword>
<evidence type="ECO:0000256" key="2">
    <source>
        <dbReference type="ARBA" id="ARBA00022448"/>
    </source>
</evidence>
<comment type="caution">
    <text evidence="10">The sequence shown here is derived from an EMBL/GenBank/DDBJ whole genome shotgun (WGS) entry which is preliminary data.</text>
</comment>
<dbReference type="InterPro" id="IPR001041">
    <property type="entry name" value="2Fe-2S_ferredoxin-type"/>
</dbReference>
<protein>
    <submittedName>
        <fullName evidence="10">Ferredoxin, 2Fe-2S</fullName>
    </submittedName>
</protein>
<evidence type="ECO:0000256" key="5">
    <source>
        <dbReference type="ARBA" id="ARBA00022982"/>
    </source>
</evidence>
<dbReference type="Pfam" id="PF00111">
    <property type="entry name" value="Fer2"/>
    <property type="match status" value="1"/>
</dbReference>
<evidence type="ECO:0000256" key="7">
    <source>
        <dbReference type="ARBA" id="ARBA00023014"/>
    </source>
</evidence>
<feature type="non-terminal residue" evidence="10">
    <location>
        <position position="1"/>
    </location>
</feature>